<feature type="domain" description="HIT" evidence="2">
    <location>
        <begin position="262"/>
        <end position="333"/>
    </location>
</feature>
<evidence type="ECO:0000256" key="1">
    <source>
        <dbReference type="PROSITE-ProRule" id="PRU00464"/>
    </source>
</evidence>
<protein>
    <recommendedName>
        <fullName evidence="2">HIT domain-containing protein</fullName>
    </recommendedName>
</protein>
<dbReference type="Gene3D" id="3.30.428.10">
    <property type="entry name" value="HIT-like"/>
    <property type="match status" value="1"/>
</dbReference>
<evidence type="ECO:0000313" key="3">
    <source>
        <dbReference type="EMBL" id="CAH0370372.1"/>
    </source>
</evidence>
<reference evidence="3" key="1">
    <citation type="submission" date="2021-11" db="EMBL/GenBank/DDBJ databases">
        <authorList>
            <consortium name="Genoscope - CEA"/>
            <person name="William W."/>
        </authorList>
    </citation>
    <scope>NUCLEOTIDE SEQUENCE</scope>
</reference>
<dbReference type="AlphaFoldDB" id="A0A8J2WVS7"/>
<dbReference type="SUPFAM" id="SSF54197">
    <property type="entry name" value="HIT-like"/>
    <property type="match status" value="1"/>
</dbReference>
<dbReference type="PROSITE" id="PS51084">
    <property type="entry name" value="HIT_2"/>
    <property type="match status" value="1"/>
</dbReference>
<dbReference type="Pfam" id="PF00702">
    <property type="entry name" value="Hydrolase"/>
    <property type="match status" value="1"/>
</dbReference>
<dbReference type="Gene3D" id="3.40.50.1000">
    <property type="entry name" value="HAD superfamily/HAD-like"/>
    <property type="match status" value="1"/>
</dbReference>
<sequence>METTPPPAPTVLRAVSLDFDDTLIESEAMKRAALVRVASAFDGGEAALGRIQTDSRTGAKVTRHTIFRDFCREVPAARAVGAEALVDRYSEAVREGIASATEVHGASRLLAELRDRNVPTFINSATPTSALQDAVKARGWDRFVSAALGAPEGGGDKVDNLAEIAKRAGCTAAAVAHIGDGANDASAAQRFGSAFFRIGGEGYRDISALMPVLLARLGLPAPATCRICEKNSKLDALPYGGLVWSSPRWLLLHASKPTGVAGHLMLHARRHVVGPADFNDCEAAEFGPVLRRVSDALQTATGAKRIYTCFMSESSPHLHVHLVPRLHDADVTGFDVFQLQARAKSGAVEAAGDDACRAIVDAVRADLAARPPSL</sequence>
<name>A0A8J2WVS7_9STRA</name>
<dbReference type="GO" id="GO:0006281">
    <property type="term" value="P:DNA repair"/>
    <property type="evidence" value="ECO:0007669"/>
    <property type="project" value="TreeGrafter"/>
</dbReference>
<dbReference type="GO" id="GO:0008967">
    <property type="term" value="F:phosphoglycolate phosphatase activity"/>
    <property type="evidence" value="ECO:0007669"/>
    <property type="project" value="TreeGrafter"/>
</dbReference>
<dbReference type="InterPro" id="IPR036412">
    <property type="entry name" value="HAD-like_sf"/>
</dbReference>
<gene>
    <name evidence="3" type="ORF">PECAL_3P02520</name>
</gene>
<dbReference type="CDD" id="cd01427">
    <property type="entry name" value="HAD_like"/>
    <property type="match status" value="1"/>
</dbReference>
<dbReference type="InterPro" id="IPR023214">
    <property type="entry name" value="HAD_sf"/>
</dbReference>
<evidence type="ECO:0000259" key="2">
    <source>
        <dbReference type="PROSITE" id="PS51084"/>
    </source>
</evidence>
<evidence type="ECO:0000313" key="4">
    <source>
        <dbReference type="Proteomes" id="UP000789595"/>
    </source>
</evidence>
<dbReference type="InterPro" id="IPR011146">
    <property type="entry name" value="HIT-like"/>
</dbReference>
<dbReference type="PANTHER" id="PTHR43434:SF1">
    <property type="entry name" value="PHOSPHOGLYCOLATE PHOSPHATASE"/>
    <property type="match status" value="1"/>
</dbReference>
<dbReference type="SUPFAM" id="SSF56784">
    <property type="entry name" value="HAD-like"/>
    <property type="match status" value="1"/>
</dbReference>
<accession>A0A8J2WVS7</accession>
<dbReference type="OrthoDB" id="10543377at2759"/>
<dbReference type="GO" id="GO:0005829">
    <property type="term" value="C:cytosol"/>
    <property type="evidence" value="ECO:0007669"/>
    <property type="project" value="TreeGrafter"/>
</dbReference>
<comment type="caution">
    <text evidence="3">The sequence shown here is derived from an EMBL/GenBank/DDBJ whole genome shotgun (WGS) entry which is preliminary data.</text>
</comment>
<dbReference type="EMBL" id="CAKKNE010000003">
    <property type="protein sequence ID" value="CAH0370372.1"/>
    <property type="molecule type" value="Genomic_DNA"/>
</dbReference>
<dbReference type="SFLD" id="SFLDS00003">
    <property type="entry name" value="Haloacid_Dehalogenase"/>
    <property type="match status" value="1"/>
</dbReference>
<organism evidence="3 4">
    <name type="scientific">Pelagomonas calceolata</name>
    <dbReference type="NCBI Taxonomy" id="35677"/>
    <lineage>
        <taxon>Eukaryota</taxon>
        <taxon>Sar</taxon>
        <taxon>Stramenopiles</taxon>
        <taxon>Ochrophyta</taxon>
        <taxon>Pelagophyceae</taxon>
        <taxon>Pelagomonadales</taxon>
        <taxon>Pelagomonadaceae</taxon>
        <taxon>Pelagomonas</taxon>
    </lineage>
</organism>
<dbReference type="PANTHER" id="PTHR43434">
    <property type="entry name" value="PHOSPHOGLYCOLATE PHOSPHATASE"/>
    <property type="match status" value="1"/>
</dbReference>
<dbReference type="SFLD" id="SFLDG01129">
    <property type="entry name" value="C1.5:_HAD__Beta-PGM__Phosphata"/>
    <property type="match status" value="1"/>
</dbReference>
<proteinExistence type="predicted"/>
<dbReference type="Proteomes" id="UP000789595">
    <property type="component" value="Unassembled WGS sequence"/>
</dbReference>
<keyword evidence="4" id="KW-1185">Reference proteome</keyword>
<dbReference type="InterPro" id="IPR050155">
    <property type="entry name" value="HAD-like_hydrolase_sf"/>
</dbReference>
<feature type="short sequence motif" description="Histidine triad motif" evidence="1">
    <location>
        <begin position="317"/>
        <end position="321"/>
    </location>
</feature>
<dbReference type="InterPro" id="IPR036265">
    <property type="entry name" value="HIT-like_sf"/>
</dbReference>